<dbReference type="InterPro" id="IPR038765">
    <property type="entry name" value="Papain-like_cys_pep_sf"/>
</dbReference>
<evidence type="ECO:0000256" key="1">
    <source>
        <dbReference type="ARBA" id="ARBA00007074"/>
    </source>
</evidence>
<dbReference type="PATRIC" id="fig|1345695.10.peg.2285"/>
<dbReference type="EMBL" id="CP006721">
    <property type="protein sequence ID" value="AGX43276.1"/>
    <property type="molecule type" value="Genomic_DNA"/>
</dbReference>
<keyword evidence="5 8" id="KW-0378">Hydrolase</keyword>
<dbReference type="PANTHER" id="PTHR38107:SF3">
    <property type="entry name" value="LYSOZYME RRRD-RELATED"/>
    <property type="match status" value="1"/>
</dbReference>
<dbReference type="InterPro" id="IPR033907">
    <property type="entry name" value="Endolysin_autolysin"/>
</dbReference>
<dbReference type="GO" id="GO:0016998">
    <property type="term" value="P:cell wall macromolecule catabolic process"/>
    <property type="evidence" value="ECO:0007669"/>
    <property type="project" value="InterPro"/>
</dbReference>
<evidence type="ECO:0000256" key="5">
    <source>
        <dbReference type="ARBA" id="ARBA00022801"/>
    </source>
</evidence>
<evidence type="ECO:0000256" key="7">
    <source>
        <dbReference type="ARBA" id="ARBA00023200"/>
    </source>
</evidence>
<keyword evidence="8" id="KW-0326">Glycosidase</keyword>
<dbReference type="KEGG" id="csb:CLSA_c23010"/>
<evidence type="ECO:0000256" key="4">
    <source>
        <dbReference type="ARBA" id="ARBA00022670"/>
    </source>
</evidence>
<dbReference type="GO" id="GO:0031640">
    <property type="term" value="P:killing of cells of another organism"/>
    <property type="evidence" value="ECO:0007669"/>
    <property type="project" value="UniProtKB-KW"/>
</dbReference>
<dbReference type="SUPFAM" id="SSF69279">
    <property type="entry name" value="Phage tail proteins"/>
    <property type="match status" value="1"/>
</dbReference>
<dbReference type="PROSITE" id="PS51935">
    <property type="entry name" value="NLPC_P60"/>
    <property type="match status" value="1"/>
</dbReference>
<dbReference type="InterPro" id="IPR023347">
    <property type="entry name" value="Lysozyme_dom_sf"/>
</dbReference>
<dbReference type="InterPro" id="IPR056937">
    <property type="entry name" value="YqbQ/XkdQ"/>
</dbReference>
<comment type="similarity">
    <text evidence="1">Belongs to the peptidase C40 family.</text>
</comment>
<dbReference type="RefSeq" id="WP_022746427.1">
    <property type="nucleotide sequence ID" value="NC_022571.1"/>
</dbReference>
<gene>
    <name evidence="10" type="ORF">CLSA_c23010</name>
</gene>
<reference evidence="10 11" key="1">
    <citation type="journal article" date="2013" name="Genome Announc.">
        <title>Complete Genome Sequence of the Solvent Producer Clostridium saccharobutylicum NCP262 (DSM 13864).</title>
        <authorList>
            <person name="Poehlein A."/>
            <person name="Hartwich K."/>
            <person name="Krabben P."/>
            <person name="Ehrenreich A."/>
            <person name="Liebl W."/>
            <person name="Durre P."/>
            <person name="Gottschalk G."/>
            <person name="Daniel R."/>
        </authorList>
    </citation>
    <scope>NUCLEOTIDE SEQUENCE [LARGE SCALE GENOMIC DNA]</scope>
    <source>
        <strain evidence="10">DSM 13864</strain>
    </source>
</reference>
<dbReference type="EC" id="3.2.1.17" evidence="8"/>
<keyword evidence="7" id="KW-1035">Host cytoplasm</keyword>
<dbReference type="InterPro" id="IPR023346">
    <property type="entry name" value="Lysozyme-like_dom_sf"/>
</dbReference>
<accession>U5MUD6</accession>
<dbReference type="GO" id="GO:0009253">
    <property type="term" value="P:peptidoglycan catabolic process"/>
    <property type="evidence" value="ECO:0007669"/>
    <property type="project" value="InterPro"/>
</dbReference>
<evidence type="ECO:0000256" key="3">
    <source>
        <dbReference type="ARBA" id="ARBA00022638"/>
    </source>
</evidence>
<evidence type="ECO:0000313" key="10">
    <source>
        <dbReference type="EMBL" id="AGX43276.1"/>
    </source>
</evidence>
<dbReference type="Pfam" id="PF24032">
    <property type="entry name" value="YQBQ"/>
    <property type="match status" value="1"/>
</dbReference>
<evidence type="ECO:0000256" key="2">
    <source>
        <dbReference type="ARBA" id="ARBA00022529"/>
    </source>
</evidence>
<dbReference type="SUPFAM" id="SSF54001">
    <property type="entry name" value="Cysteine proteinases"/>
    <property type="match status" value="1"/>
</dbReference>
<proteinExistence type="inferred from homology"/>
<keyword evidence="3 8" id="KW-0081">Bacteriolytic enzyme</keyword>
<dbReference type="GeneID" id="55476837"/>
<dbReference type="AlphaFoldDB" id="U5MUD6"/>
<comment type="similarity">
    <text evidence="8">Belongs to the glycosyl hydrolase 24 family.</text>
</comment>
<evidence type="ECO:0000256" key="6">
    <source>
        <dbReference type="ARBA" id="ARBA00022807"/>
    </source>
</evidence>
<dbReference type="GO" id="GO:0042742">
    <property type="term" value="P:defense response to bacterium"/>
    <property type="evidence" value="ECO:0007669"/>
    <property type="project" value="UniProtKB-KW"/>
</dbReference>
<sequence>MKDILLRRTKWDTGSQRNITDNCISVKLSNSFKQISAELEVDIIYNEYTMGQGMELGDTVELFYKNELIFKGKIVDTDDKVKGSVMKFTAYDYSWWICKSNITKNFTSVSVDEAIREILYDIGAFYDVSDGLGDGGKIVLKNHLVKDKPVHKVLYTIFSEATKNTGKYYYMHMNPEGLITVTEADKYYSKRAIKYHTLNAYGRIDGNVIDAEITESMQNMITQIAVFDEKGEKVKMYADDEKGDTVNMVSGNIDINRFGIIQDTMTMSSDDTNVSMMTKAQNKLTEKATPETTVTVTCWGDMNYKVAYGVLLEMPNRKKYDNVFMYIIDSEWTWNKDDSFISKLGLAPSNKHELYEWSDIEEKQASTSNNGKDGTSSDLCNRIIAELKKWIGTPYYFSCKDPYNYPGMDCSGYVSFVYNQFSSELDINSSNGQLDSYTVTMMEQGKDVTSDFPDNLKECDIIFPHSQHVIAYIGDGQTIEEPKTGDVCKIAPLREKVLKVIRVVPDSAWTTTTDNGSGGDTTGTFSGGVSDQLVEFIKGWEGYYSTAYDDGGGVMTIGYGTTDPSKVAQGTCTESEATEWLKNEINDKASELKSHLESASISLTQNQYDACADFCYNAGFGGLQKSGLWDFAIGKTSKSSSEAWNVYLHDAKGHYLVGLKKRRDAEQAIWDSADYSGRP</sequence>
<dbReference type="GO" id="GO:0003796">
    <property type="term" value="F:lysozyme activity"/>
    <property type="evidence" value="ECO:0007669"/>
    <property type="project" value="UniProtKB-EC"/>
</dbReference>
<evidence type="ECO:0000256" key="8">
    <source>
        <dbReference type="RuleBase" id="RU003788"/>
    </source>
</evidence>
<dbReference type="SUPFAM" id="SSF53955">
    <property type="entry name" value="Lysozyme-like"/>
    <property type="match status" value="1"/>
</dbReference>
<comment type="catalytic activity">
    <reaction evidence="8">
        <text>Hydrolysis of (1-&gt;4)-beta-linkages between N-acetylmuramic acid and N-acetyl-D-glucosamine residues in a peptidoglycan and between N-acetyl-D-glucosamine residues in chitodextrins.</text>
        <dbReference type="EC" id="3.2.1.17"/>
    </reaction>
</comment>
<dbReference type="PANTHER" id="PTHR38107">
    <property type="match status" value="1"/>
</dbReference>
<dbReference type="InterPro" id="IPR002196">
    <property type="entry name" value="Glyco_hydro_24"/>
</dbReference>
<dbReference type="HOGENOM" id="CLU_413723_0_0_9"/>
<dbReference type="eggNOG" id="COG0791">
    <property type="taxonomic scope" value="Bacteria"/>
</dbReference>
<dbReference type="Gene3D" id="3.90.1720.10">
    <property type="entry name" value="endopeptidase domain like (from Nostoc punctiforme)"/>
    <property type="match status" value="1"/>
</dbReference>
<dbReference type="Gene3D" id="1.10.530.40">
    <property type="match status" value="1"/>
</dbReference>
<dbReference type="CDD" id="cd00737">
    <property type="entry name" value="lyz_endolysin_autolysin"/>
    <property type="match status" value="1"/>
</dbReference>
<dbReference type="GO" id="GO:0008234">
    <property type="term" value="F:cysteine-type peptidase activity"/>
    <property type="evidence" value="ECO:0007669"/>
    <property type="project" value="UniProtKB-KW"/>
</dbReference>
<organism evidence="10 11">
    <name type="scientific">Clostridium saccharobutylicum DSM 13864</name>
    <dbReference type="NCBI Taxonomy" id="1345695"/>
    <lineage>
        <taxon>Bacteria</taxon>
        <taxon>Bacillati</taxon>
        <taxon>Bacillota</taxon>
        <taxon>Clostridia</taxon>
        <taxon>Eubacteriales</taxon>
        <taxon>Clostridiaceae</taxon>
        <taxon>Clostridium</taxon>
    </lineage>
</organism>
<evidence type="ECO:0000313" key="11">
    <source>
        <dbReference type="Proteomes" id="UP000017118"/>
    </source>
</evidence>
<dbReference type="eggNOG" id="COG3772">
    <property type="taxonomic scope" value="Bacteria"/>
</dbReference>
<keyword evidence="2 8" id="KW-0929">Antimicrobial</keyword>
<keyword evidence="4" id="KW-0645">Protease</keyword>
<evidence type="ECO:0000259" key="9">
    <source>
        <dbReference type="PROSITE" id="PS51935"/>
    </source>
</evidence>
<keyword evidence="11" id="KW-1185">Reference proteome</keyword>
<dbReference type="GO" id="GO:0006508">
    <property type="term" value="P:proteolysis"/>
    <property type="evidence" value="ECO:0007669"/>
    <property type="project" value="UniProtKB-KW"/>
</dbReference>
<dbReference type="InterPro" id="IPR051018">
    <property type="entry name" value="Bacteriophage_GH24"/>
</dbReference>
<dbReference type="Pfam" id="PF00959">
    <property type="entry name" value="Phage_lysozyme"/>
    <property type="match status" value="1"/>
</dbReference>
<dbReference type="Proteomes" id="UP000017118">
    <property type="component" value="Chromosome"/>
</dbReference>
<feature type="domain" description="NlpC/P60" evidence="9">
    <location>
        <begin position="377"/>
        <end position="510"/>
    </location>
</feature>
<protein>
    <recommendedName>
        <fullName evidence="8">Lysozyme</fullName>
        <ecNumber evidence="8">3.2.1.17</ecNumber>
    </recommendedName>
</protein>
<keyword evidence="6" id="KW-0788">Thiol protease</keyword>
<name>U5MUD6_CLOSA</name>
<dbReference type="Pfam" id="PF00877">
    <property type="entry name" value="NLPC_P60"/>
    <property type="match status" value="1"/>
</dbReference>
<dbReference type="OrthoDB" id="529831at2"/>
<dbReference type="InterPro" id="IPR000064">
    <property type="entry name" value="NLP_P60_dom"/>
</dbReference>